<comment type="caution">
    <text evidence="2">The sequence shown here is derived from an EMBL/GenBank/DDBJ whole genome shotgun (WGS) entry which is preliminary data.</text>
</comment>
<dbReference type="Proteomes" id="UP000593561">
    <property type="component" value="Unassembled WGS sequence"/>
</dbReference>
<evidence type="ECO:0000313" key="2">
    <source>
        <dbReference type="EMBL" id="MBA0611305.1"/>
    </source>
</evidence>
<sequence length="30" mass="3220">MDSSTLIFILLELRVCLSSASVVDGDPPLQ</sequence>
<dbReference type="EMBL" id="JABFAC010000004">
    <property type="protein sequence ID" value="MBA0611305.1"/>
    <property type="molecule type" value="Genomic_DNA"/>
</dbReference>
<feature type="signal peptide" evidence="1">
    <location>
        <begin position="1"/>
        <end position="20"/>
    </location>
</feature>
<dbReference type="AlphaFoldDB" id="A0A7J8RC37"/>
<keyword evidence="1" id="KW-0732">Signal</keyword>
<reference evidence="2 3" key="1">
    <citation type="journal article" date="2019" name="Genome Biol. Evol.">
        <title>Insights into the evolution of the New World diploid cottons (Gossypium, subgenus Houzingenia) based on genome sequencing.</title>
        <authorList>
            <person name="Grover C.E."/>
            <person name="Arick M.A. 2nd"/>
            <person name="Thrash A."/>
            <person name="Conover J.L."/>
            <person name="Sanders W.S."/>
            <person name="Peterson D.G."/>
            <person name="Frelichowski J.E."/>
            <person name="Scheffler J.A."/>
            <person name="Scheffler B.E."/>
            <person name="Wendel J.F."/>
        </authorList>
    </citation>
    <scope>NUCLEOTIDE SEQUENCE [LARGE SCALE GENOMIC DNA]</scope>
    <source>
        <strain evidence="2">27</strain>
        <tissue evidence="2">Leaf</tissue>
    </source>
</reference>
<organism evidence="2 3">
    <name type="scientific">Gossypium davidsonii</name>
    <name type="common">Davidson's cotton</name>
    <name type="synonym">Gossypium klotzschianum subsp. davidsonii</name>
    <dbReference type="NCBI Taxonomy" id="34287"/>
    <lineage>
        <taxon>Eukaryota</taxon>
        <taxon>Viridiplantae</taxon>
        <taxon>Streptophyta</taxon>
        <taxon>Embryophyta</taxon>
        <taxon>Tracheophyta</taxon>
        <taxon>Spermatophyta</taxon>
        <taxon>Magnoliopsida</taxon>
        <taxon>eudicotyledons</taxon>
        <taxon>Gunneridae</taxon>
        <taxon>Pentapetalae</taxon>
        <taxon>rosids</taxon>
        <taxon>malvids</taxon>
        <taxon>Malvales</taxon>
        <taxon>Malvaceae</taxon>
        <taxon>Malvoideae</taxon>
        <taxon>Gossypium</taxon>
    </lineage>
</organism>
<protein>
    <submittedName>
        <fullName evidence="2">Uncharacterized protein</fullName>
    </submittedName>
</protein>
<proteinExistence type="predicted"/>
<name>A0A7J8RC37_GOSDV</name>
<keyword evidence="3" id="KW-1185">Reference proteome</keyword>
<accession>A0A7J8RC37</accession>
<feature type="chain" id="PRO_5029589106" evidence="1">
    <location>
        <begin position="21"/>
        <end position="30"/>
    </location>
</feature>
<evidence type="ECO:0000313" key="3">
    <source>
        <dbReference type="Proteomes" id="UP000593561"/>
    </source>
</evidence>
<evidence type="ECO:0000256" key="1">
    <source>
        <dbReference type="SAM" id="SignalP"/>
    </source>
</evidence>
<gene>
    <name evidence="2" type="ORF">Godav_012003</name>
</gene>